<evidence type="ECO:0000313" key="3">
    <source>
        <dbReference type="EMBL" id="TLQ39432.1"/>
    </source>
</evidence>
<dbReference type="OrthoDB" id="9787127at2"/>
<proteinExistence type="predicted"/>
<gene>
    <name evidence="3" type="ORF">FEF34_39335</name>
</gene>
<feature type="domain" description="GmrSD restriction endonucleases N-terminal" evidence="2">
    <location>
        <begin position="103"/>
        <end position="189"/>
    </location>
</feature>
<keyword evidence="4" id="KW-1185">Reference proteome</keyword>
<dbReference type="EMBL" id="VAWE01000002">
    <property type="protein sequence ID" value="TLQ39432.1"/>
    <property type="molecule type" value="Genomic_DNA"/>
</dbReference>
<dbReference type="AlphaFoldDB" id="A0A5R9DX45"/>
<reference evidence="3 4" key="1">
    <citation type="submission" date="2019-05" db="EMBL/GenBank/DDBJ databases">
        <title>Streptomyces marianii sp. nov., a novel marine actinomycete from southern coast of India.</title>
        <authorList>
            <person name="Iniyan A.M."/>
            <person name="Wink J."/>
            <person name="Ramprasad E."/>
            <person name="Ramana C.V."/>
            <person name="Bunk B."/>
            <person name="Sproer C."/>
            <person name="Joseph F.-J.R.S."/>
            <person name="Vincent S.G.P."/>
        </authorList>
    </citation>
    <scope>NUCLEOTIDE SEQUENCE [LARGE SCALE GENOMIC DNA]</scope>
    <source>
        <strain evidence="3 4">ICN19</strain>
    </source>
</reference>
<feature type="region of interest" description="Disordered" evidence="1">
    <location>
        <begin position="50"/>
        <end position="90"/>
    </location>
</feature>
<organism evidence="3 4">
    <name type="scientific">Streptomyces marianii</name>
    <dbReference type="NCBI Taxonomy" id="1817406"/>
    <lineage>
        <taxon>Bacteria</taxon>
        <taxon>Bacillati</taxon>
        <taxon>Actinomycetota</taxon>
        <taxon>Actinomycetes</taxon>
        <taxon>Kitasatosporales</taxon>
        <taxon>Streptomycetaceae</taxon>
        <taxon>Streptomyces</taxon>
    </lineage>
</organism>
<evidence type="ECO:0000259" key="2">
    <source>
        <dbReference type="Pfam" id="PF03235"/>
    </source>
</evidence>
<feature type="compositionally biased region" description="Polar residues" evidence="1">
    <location>
        <begin position="50"/>
        <end position="75"/>
    </location>
</feature>
<dbReference type="PANTHER" id="PTHR39639:SF1">
    <property type="entry name" value="DUF262 DOMAIN-CONTAINING PROTEIN"/>
    <property type="match status" value="1"/>
</dbReference>
<evidence type="ECO:0000256" key="1">
    <source>
        <dbReference type="SAM" id="MobiDB-lite"/>
    </source>
</evidence>
<dbReference type="Pfam" id="PF03235">
    <property type="entry name" value="GmrSD_N"/>
    <property type="match status" value="1"/>
</dbReference>
<dbReference type="Proteomes" id="UP000305921">
    <property type="component" value="Unassembled WGS sequence"/>
</dbReference>
<dbReference type="PANTHER" id="PTHR39639">
    <property type="entry name" value="CHROMOSOME 16, WHOLE GENOME SHOTGUN SEQUENCE"/>
    <property type="match status" value="1"/>
</dbReference>
<feature type="compositionally biased region" description="Basic and acidic residues" evidence="1">
    <location>
        <begin position="76"/>
        <end position="89"/>
    </location>
</feature>
<accession>A0A5R9DX45</accession>
<sequence length="269" mass="29282">MPPSMEAFTEAHEGGEPCHLFLLASTCPCRYISAHDPCVSPPSYCSSRGCTPGTATAEASRQSPGVPLSRQTTSPLEHRNLRSSDRSPREIAGGFRHTFGLDLAPAYQRGDVWAEDQRVALIRSWITGTPTGVVIFNDRTTPEWKVANGYDPADRGEPMYACIDGKQRVTTAYLWYDGELAVPASWFPAADVVKTEETADGPYVRYSGLSRPAQLKFSNRAHLSIAMAKVPTVTDEANIYLLVNGGGTPQTPADMDNAARVMSDALEER</sequence>
<comment type="caution">
    <text evidence="3">The sequence shown here is derived from an EMBL/GenBank/DDBJ whole genome shotgun (WGS) entry which is preliminary data.</text>
</comment>
<evidence type="ECO:0000313" key="4">
    <source>
        <dbReference type="Proteomes" id="UP000305921"/>
    </source>
</evidence>
<dbReference type="InterPro" id="IPR004919">
    <property type="entry name" value="GmrSD_N"/>
</dbReference>
<protein>
    <submittedName>
        <fullName evidence="3">DUF262 domain-containing protein</fullName>
    </submittedName>
</protein>
<name>A0A5R9DX45_9ACTN</name>